<dbReference type="AlphaFoldDB" id="A0A7S1CKC8"/>
<dbReference type="EMBL" id="HBFS01022320">
    <property type="protein sequence ID" value="CAD8921730.1"/>
    <property type="molecule type" value="Transcribed_RNA"/>
</dbReference>
<reference evidence="1" key="1">
    <citation type="submission" date="2021-01" db="EMBL/GenBank/DDBJ databases">
        <authorList>
            <person name="Corre E."/>
            <person name="Pelletier E."/>
            <person name="Niang G."/>
            <person name="Scheremetjew M."/>
            <person name="Finn R."/>
            <person name="Kale V."/>
            <person name="Holt S."/>
            <person name="Cochrane G."/>
            <person name="Meng A."/>
            <person name="Brown T."/>
            <person name="Cohen L."/>
        </authorList>
    </citation>
    <scope>NUCLEOTIDE SEQUENCE</scope>
    <source>
        <strain evidence="1">Ms1</strain>
    </source>
</reference>
<protein>
    <submittedName>
        <fullName evidence="1">Uncharacterized protein</fullName>
    </submittedName>
</protein>
<accession>A0A7S1CKC8</accession>
<sequence>MDPATVASFGIAVDPFIAGTFALTTSVAALTAWDDQTGVVAHGEAGAVDAGTDVYVRVAMDKYPYYGLSGNRWPFNFEPKTVDGVPLAATCFVEDSTPGSDVGGAWVNVEAANRVWGNTLCCTTADGIGNEEPVWVSNALPAQLRAAGVEPVVRFCRVYTAAGTNNMCFYDAGRYDSAVTTPEDFMAAENAATGFVETCHAVVDLALPSGFPTAAPAPPTPDRFCEAVTDIIDTVIWIERLGTFATSVDPGDGTPPLAKFDGVSWWAKALDSEGGFNNIAVLDTEDASCSP</sequence>
<name>A0A7S1CKC8_9STRA</name>
<evidence type="ECO:0000313" key="1">
    <source>
        <dbReference type="EMBL" id="CAD8921730.1"/>
    </source>
</evidence>
<organism evidence="1">
    <name type="scientific">Bicosoecida sp. CB-2014</name>
    <dbReference type="NCBI Taxonomy" id="1486930"/>
    <lineage>
        <taxon>Eukaryota</taxon>
        <taxon>Sar</taxon>
        <taxon>Stramenopiles</taxon>
        <taxon>Bigyra</taxon>
        <taxon>Opalozoa</taxon>
        <taxon>Bicosoecida</taxon>
    </lineage>
</organism>
<gene>
    <name evidence="1" type="ORF">BSP0115_LOCUS14992</name>
</gene>
<proteinExistence type="predicted"/>